<dbReference type="PANTHER" id="PTHR10150">
    <property type="entry name" value="DNA REPAIR ENDONUCLEASE XPF"/>
    <property type="match status" value="1"/>
</dbReference>
<name>A0A0N4U2U1_DRAME</name>
<feature type="compositionally biased region" description="Acidic residues" evidence="11">
    <location>
        <begin position="12"/>
        <end position="24"/>
    </location>
</feature>
<dbReference type="AlphaFoldDB" id="A0A0N4U2U1"/>
<keyword evidence="6" id="KW-0378">Hydrolase</keyword>
<dbReference type="Gene3D" id="3.40.50.10130">
    <property type="match status" value="1"/>
</dbReference>
<evidence type="ECO:0000256" key="2">
    <source>
        <dbReference type="ARBA" id="ARBA00010015"/>
    </source>
</evidence>
<keyword evidence="9" id="KW-0539">Nucleus</keyword>
<evidence type="ECO:0000313" key="14">
    <source>
        <dbReference type="Proteomes" id="UP000038040"/>
    </source>
</evidence>
<dbReference type="Proteomes" id="UP000038040">
    <property type="component" value="Unplaced"/>
</dbReference>
<dbReference type="SUPFAM" id="SSF52980">
    <property type="entry name" value="Restriction endonuclease-like"/>
    <property type="match status" value="1"/>
</dbReference>
<dbReference type="FunFam" id="3.40.50.10130:FF:000002">
    <property type="entry name" value="DNA repair endonuclease XPF"/>
    <property type="match status" value="1"/>
</dbReference>
<keyword evidence="7" id="KW-0238">DNA-binding</keyword>
<proteinExistence type="inferred from homology"/>
<dbReference type="GO" id="GO:1901255">
    <property type="term" value="P:nucleotide-excision repair involved in interstrand cross-link repair"/>
    <property type="evidence" value="ECO:0007669"/>
    <property type="project" value="TreeGrafter"/>
</dbReference>
<feature type="region of interest" description="Disordered" evidence="11">
    <location>
        <begin position="1"/>
        <end position="28"/>
    </location>
</feature>
<evidence type="ECO:0000256" key="11">
    <source>
        <dbReference type="SAM" id="MobiDB-lite"/>
    </source>
</evidence>
<evidence type="ECO:0000256" key="4">
    <source>
        <dbReference type="ARBA" id="ARBA00022759"/>
    </source>
</evidence>
<dbReference type="OrthoDB" id="361020at2759"/>
<keyword evidence="15" id="KW-1185">Reference proteome</keyword>
<evidence type="ECO:0000256" key="10">
    <source>
        <dbReference type="ARBA" id="ARBA00072370"/>
    </source>
</evidence>
<comment type="subcellular location">
    <subcellularLocation>
        <location evidence="1">Nucleus</location>
    </subcellularLocation>
</comment>
<dbReference type="EMBL" id="UYYG01001152">
    <property type="protein sequence ID" value="VDN55404.1"/>
    <property type="molecule type" value="Genomic_DNA"/>
</dbReference>
<dbReference type="SMART" id="SM00891">
    <property type="entry name" value="ERCC4"/>
    <property type="match status" value="1"/>
</dbReference>
<evidence type="ECO:0000256" key="6">
    <source>
        <dbReference type="ARBA" id="ARBA00022801"/>
    </source>
</evidence>
<evidence type="ECO:0000313" key="15">
    <source>
        <dbReference type="Proteomes" id="UP000274756"/>
    </source>
</evidence>
<dbReference type="GO" id="GO:0000014">
    <property type="term" value="F:single-stranded DNA endodeoxyribonuclease activity"/>
    <property type="evidence" value="ECO:0007669"/>
    <property type="project" value="TreeGrafter"/>
</dbReference>
<evidence type="ECO:0000256" key="8">
    <source>
        <dbReference type="ARBA" id="ARBA00023204"/>
    </source>
</evidence>
<evidence type="ECO:0000256" key="5">
    <source>
        <dbReference type="ARBA" id="ARBA00022763"/>
    </source>
</evidence>
<reference evidence="13 15" key="2">
    <citation type="submission" date="2018-11" db="EMBL/GenBank/DDBJ databases">
        <authorList>
            <consortium name="Pathogen Informatics"/>
        </authorList>
    </citation>
    <scope>NUCLEOTIDE SEQUENCE [LARGE SCALE GENOMIC DNA]</scope>
</reference>
<feature type="domain" description="ERCC4" evidence="12">
    <location>
        <begin position="678"/>
        <end position="758"/>
    </location>
</feature>
<feature type="compositionally biased region" description="Basic and acidic residues" evidence="11">
    <location>
        <begin position="1"/>
        <end position="11"/>
    </location>
</feature>
<keyword evidence="4" id="KW-0255">Endonuclease</keyword>
<dbReference type="GO" id="GO:0003697">
    <property type="term" value="F:single-stranded DNA binding"/>
    <property type="evidence" value="ECO:0007669"/>
    <property type="project" value="TreeGrafter"/>
</dbReference>
<evidence type="ECO:0000256" key="7">
    <source>
        <dbReference type="ARBA" id="ARBA00023125"/>
    </source>
</evidence>
<dbReference type="WBParaSite" id="DME_0000101701-mRNA-1">
    <property type="protein sequence ID" value="DME_0000101701-mRNA-1"/>
    <property type="gene ID" value="DME_0000101701"/>
</dbReference>
<keyword evidence="8" id="KW-0234">DNA repair</keyword>
<dbReference type="GO" id="GO:0000724">
    <property type="term" value="P:double-strand break repair via homologous recombination"/>
    <property type="evidence" value="ECO:0007669"/>
    <property type="project" value="TreeGrafter"/>
</dbReference>
<dbReference type="InterPro" id="IPR047520">
    <property type="entry name" value="XPF_nuclease"/>
</dbReference>
<dbReference type="STRING" id="318479.A0A0N4U2U1"/>
<dbReference type="CDD" id="cd20078">
    <property type="entry name" value="XPF_nuclease_XPF_euk"/>
    <property type="match status" value="1"/>
</dbReference>
<dbReference type="InterPro" id="IPR006166">
    <property type="entry name" value="ERCC4_domain"/>
</dbReference>
<evidence type="ECO:0000259" key="12">
    <source>
        <dbReference type="SMART" id="SM00891"/>
    </source>
</evidence>
<evidence type="ECO:0000256" key="1">
    <source>
        <dbReference type="ARBA" id="ARBA00004123"/>
    </source>
</evidence>
<sequence length="924" mass="106814">MSDELSKRELFSSEDDADNDDEECSTSTDERVELLDYERNVMLDTFSDDVLFILAKGLGLERLVLHHLHLYSDPKLLVFIVNTTPADECYFISNLKEISKSCLPRVINSDVSTKDREILYMQGGIHFITSRILMVDLLQNRVPVKNVAGIIVHHAHQLLSGFQESFILRLYREKKADGFVKAFSDNPNVFTSIGELQRLVSRLYIRRVRLLPRFDVDVKRALDLYTPKMIEMCSDLPHSMRKVQSALVDIIRTCVNELKQCSTGFDIITEEESSHPSSGLNPSMLEIQLKCQQFSLTEKQQRLLNDLKQLRNLLYQAEELDAATLYRNLLNIRRDKDLLTNNSGWIFTQTASKLFIEIEQMYYPKWSALKSVLEEIRITYKARRKSNLSDSPIVLIGGGREVCFLIRDLIKWGLKRFKWVKRSQIISELTTKSNSREPQAEPLWDPDRVILSVSSLEDEQKNDIVTTVKADQKLIVRRGRKRRKLIDEEISKKRAIDNGQTRLVQFGIVQYKRLKEKAETNYNNAIAEPNSNVEVSDEGSCKQTDEPLKESDPLLLIIPHGEKYSILRQLKCLAPNFVILYHSDLTTLRLLEIYKACNVDHDLFIYVLMYRESNEEERYLYSLRNEQLAFEQLVREQGSLLIPREYDTARETTNCLNLAKSSRNAGGRIEPEESENPKIIIDMREFNCELPTILYKRGIDLVPATLEVGDYILAPDVAVERKALDDLVQSLHSGRIFKQIEQMLRHYENVILLIESNKRDNFRKITGGPFQGELSRRCRETRGLFTILVRTYPQLNVVWTMDPTNSAEMFEEFKLNKLNPDVNKAIALRSDVENIVITEATGKEQCIENLPKVKRFNSVLQRQLARLPSMNMNDVVRLMSSDKVNCLLDIINADMEKIFDITNNETQAATLYKFFSTDFREEGV</sequence>
<dbReference type="Pfam" id="PF02732">
    <property type="entry name" value="ERCC4"/>
    <property type="match status" value="1"/>
</dbReference>
<evidence type="ECO:0000256" key="3">
    <source>
        <dbReference type="ARBA" id="ARBA00022722"/>
    </source>
</evidence>
<protein>
    <recommendedName>
        <fullName evidence="10">DNA repair endonuclease XPF</fullName>
    </recommendedName>
</protein>
<evidence type="ECO:0000313" key="16">
    <source>
        <dbReference type="WBParaSite" id="DME_0000101701-mRNA-1"/>
    </source>
</evidence>
<accession>A0A0N4U2U1</accession>
<reference evidence="16" key="1">
    <citation type="submission" date="2017-02" db="UniProtKB">
        <authorList>
            <consortium name="WormBaseParasite"/>
        </authorList>
    </citation>
    <scope>IDENTIFICATION</scope>
</reference>
<comment type="similarity">
    <text evidence="2">Belongs to the XPF family.</text>
</comment>
<keyword evidence="3" id="KW-0540">Nuclease</keyword>
<evidence type="ECO:0000256" key="9">
    <source>
        <dbReference type="ARBA" id="ARBA00023242"/>
    </source>
</evidence>
<dbReference type="PANTHER" id="PTHR10150:SF0">
    <property type="entry name" value="DNA REPAIR ENDONUCLEASE XPF"/>
    <property type="match status" value="1"/>
</dbReference>
<gene>
    <name evidence="13" type="ORF">DME_LOCUS5377</name>
</gene>
<keyword evidence="5" id="KW-0227">DNA damage</keyword>
<dbReference type="InterPro" id="IPR011335">
    <property type="entry name" value="Restrct_endonuc-II-like"/>
</dbReference>
<dbReference type="Proteomes" id="UP000274756">
    <property type="component" value="Unassembled WGS sequence"/>
</dbReference>
<evidence type="ECO:0000313" key="13">
    <source>
        <dbReference type="EMBL" id="VDN55404.1"/>
    </source>
</evidence>
<dbReference type="GO" id="GO:0003684">
    <property type="term" value="F:damaged DNA binding"/>
    <property type="evidence" value="ECO:0007669"/>
    <property type="project" value="TreeGrafter"/>
</dbReference>
<dbReference type="GO" id="GO:0000110">
    <property type="term" value="C:nucleotide-excision repair factor 1 complex"/>
    <property type="evidence" value="ECO:0007669"/>
    <property type="project" value="TreeGrafter"/>
</dbReference>
<dbReference type="Gene3D" id="1.10.150.20">
    <property type="entry name" value="5' to 3' exonuclease, C-terminal subdomain"/>
    <property type="match status" value="1"/>
</dbReference>
<organism evidence="14 16">
    <name type="scientific">Dracunculus medinensis</name>
    <name type="common">Guinea worm</name>
    <dbReference type="NCBI Taxonomy" id="318479"/>
    <lineage>
        <taxon>Eukaryota</taxon>
        <taxon>Metazoa</taxon>
        <taxon>Ecdysozoa</taxon>
        <taxon>Nematoda</taxon>
        <taxon>Chromadorea</taxon>
        <taxon>Rhabditida</taxon>
        <taxon>Spirurina</taxon>
        <taxon>Dracunculoidea</taxon>
        <taxon>Dracunculidae</taxon>
        <taxon>Dracunculus</taxon>
    </lineage>
</organism>
<dbReference type="GO" id="GO:0000712">
    <property type="term" value="P:resolution of meiotic recombination intermediates"/>
    <property type="evidence" value="ECO:0007669"/>
    <property type="project" value="TreeGrafter"/>
</dbReference>